<keyword evidence="5" id="KW-0498">Mitosis</keyword>
<dbReference type="InterPro" id="IPR034085">
    <property type="entry name" value="TOG"/>
</dbReference>
<evidence type="ECO:0000259" key="7">
    <source>
        <dbReference type="SMART" id="SM01349"/>
    </source>
</evidence>
<evidence type="ECO:0000256" key="4">
    <source>
        <dbReference type="ARBA" id="ARBA00022701"/>
    </source>
</evidence>
<keyword evidence="3" id="KW-0132">Cell division</keyword>
<gene>
    <name evidence="8" type="ORF">V865_003536</name>
</gene>
<proteinExistence type="inferred from homology"/>
<dbReference type="GeneID" id="91102339"/>
<dbReference type="InterPro" id="IPR016024">
    <property type="entry name" value="ARM-type_fold"/>
</dbReference>
<feature type="domain" description="TOG" evidence="7">
    <location>
        <begin position="2"/>
        <end position="250"/>
    </location>
</feature>
<accession>A0AAX4KHG2</accession>
<feature type="compositionally biased region" description="Low complexity" evidence="6">
    <location>
        <begin position="717"/>
        <end position="732"/>
    </location>
</feature>
<dbReference type="EMBL" id="CP144089">
    <property type="protein sequence ID" value="WWD05459.1"/>
    <property type="molecule type" value="Genomic_DNA"/>
</dbReference>
<feature type="region of interest" description="Disordered" evidence="6">
    <location>
        <begin position="268"/>
        <end position="299"/>
    </location>
</feature>
<feature type="domain" description="TOG" evidence="7">
    <location>
        <begin position="311"/>
        <end position="564"/>
    </location>
</feature>
<dbReference type="PANTHER" id="PTHR21567:SF9">
    <property type="entry name" value="CLIP-ASSOCIATING PROTEIN"/>
    <property type="match status" value="1"/>
</dbReference>
<comment type="subcellular location">
    <subcellularLocation>
        <location evidence="1">Cytoplasm</location>
        <location evidence="1">Cytoskeleton</location>
        <location evidence="1">Spindle</location>
    </subcellularLocation>
</comment>
<feature type="compositionally biased region" description="Low complexity" evidence="6">
    <location>
        <begin position="620"/>
        <end position="631"/>
    </location>
</feature>
<evidence type="ECO:0000256" key="1">
    <source>
        <dbReference type="ARBA" id="ARBA00004186"/>
    </source>
</evidence>
<feature type="compositionally biased region" description="Low complexity" evidence="6">
    <location>
        <begin position="560"/>
        <end position="571"/>
    </location>
</feature>
<keyword evidence="5" id="KW-0131">Cell cycle</keyword>
<protein>
    <recommendedName>
        <fullName evidence="7">TOG domain-containing protein</fullName>
    </recommendedName>
</protein>
<dbReference type="GO" id="GO:1990023">
    <property type="term" value="C:mitotic spindle midzone"/>
    <property type="evidence" value="ECO:0007669"/>
    <property type="project" value="TreeGrafter"/>
</dbReference>
<evidence type="ECO:0000313" key="8">
    <source>
        <dbReference type="EMBL" id="WWD05459.1"/>
    </source>
</evidence>
<evidence type="ECO:0000256" key="2">
    <source>
        <dbReference type="ARBA" id="ARBA00009549"/>
    </source>
</evidence>
<keyword evidence="9" id="KW-1185">Reference proteome</keyword>
<feature type="compositionally biased region" description="Pro residues" evidence="6">
    <location>
        <begin position="645"/>
        <end position="657"/>
    </location>
</feature>
<dbReference type="Gene3D" id="1.25.10.10">
    <property type="entry name" value="Leucine-rich Repeat Variant"/>
    <property type="match status" value="2"/>
</dbReference>
<sequence length="1225" mass="133320">MKILTEDDVEARIAKLRSAEPDKKVDIIQAFGLDFEDVIEIPDSTIDPLILLLPPLIRSSHPLLQISTLTSFLPFFIPLIQDSPTSLSHLRLVLLQVLPALLEKLNDPKERIHSASSNIIFLIGKKCFVVDPPHPSSLGSSGTKGKEKEKESLSQTFERMLKDTLNSKMWRPKVESLKILSRLRLELGSKLGLKGWLGILVDLLEDSDGNVREQAKETVVTLLSPSSTPPAARSELKKLLLARNVRKTISNDIIARVLGGGGVESGSSTPANLLSSRIDTPKDEVPINGRSGTATPALSAGGAGDDIEVVYIASPHDLLNEMAAMLPHFEGKETEQNWAPREKAVVRIRGMLRGGVWPKYSEAFIQGLKGGILEGVSRTIVSLRTTVAQQSCYLMKELAETLGPSFDQFVEHLLPILAKMAGYTKKIIAERSQACVTAIIIRTHLHSRIFISHIAAGVADKNIQTRHFSTGHLKTFIDIHGAKSKHVIETTPGMLDQLEGAVKKSLVDVNPAVRDLARQAFWSYHSVWRSRAEAILNSLDGMARKQLEKANPHDSNGIVAPAKAAPPAKRASSTMSALLAEKRKAKAAELAAGKMAQESPRIVSGPVPGSPSLQQGMPRSNSSASLSAKASRPSDDLERGVTSPGTPPHTIPLPSSPTPSQRGTPRPSTKAALGSPKDLLSQTRDRTSSLGRSPPSRGSPSRDSPLRQSSTYPFSASGVRSPGSSTASSSAVNNLRTPQSNRRPLPSFATETGLGLGVHTPSGMGRSSVSHEAEVEGDEDWQSGTDTPTRVLPPGSGVVEDARRAQAAQAESAAQQLMEYVEDEQEAIPSTQTLNCLHGNDNAGTTIPATPARPANGNGNAYKTPLNVSKAWEDSPRPEAVTPLMIERLKERKHERSWWVRRQELMDKASPLKSTTPAPSSAITEDIQGLLSGQPTLRNLQKLALFSTSHPVHDTEDVEEEKKVWIDDKVFENILQGLLDFLKPNRNKGLLEQGLVVLWEMVQHQWILFDGHEQELLETLFRLRASHDATILESTNALISLLTQISDPMYFLTLLRSSLSRLLSEHPSASDQDTANGDGISRLSLNGTQQETEKIRNSGWLFGLTSLGMCVIRLPEAVVEVEGPKLGQIIIEAMSSPSSIIRQASQTLLLSIQTILKDSNKTLSLVPHLNKGQKDLAIYYMAQNGILENTHNIEQATEGEENGDEGKEKMLKEMHGLMGRGILRE</sequence>
<organism evidence="8 9">
    <name type="scientific">Kwoniella europaea PYCC6329</name>
    <dbReference type="NCBI Taxonomy" id="1423913"/>
    <lineage>
        <taxon>Eukaryota</taxon>
        <taxon>Fungi</taxon>
        <taxon>Dikarya</taxon>
        <taxon>Basidiomycota</taxon>
        <taxon>Agaricomycotina</taxon>
        <taxon>Tremellomycetes</taxon>
        <taxon>Tremellales</taxon>
        <taxon>Cryptococcaceae</taxon>
        <taxon>Kwoniella</taxon>
    </lineage>
</organism>
<dbReference type="RefSeq" id="XP_066083426.1">
    <property type="nucleotide sequence ID" value="XM_066227329.1"/>
</dbReference>
<dbReference type="GO" id="GO:0005881">
    <property type="term" value="C:cytoplasmic microtubule"/>
    <property type="evidence" value="ECO:0007669"/>
    <property type="project" value="TreeGrafter"/>
</dbReference>
<feature type="compositionally biased region" description="Polar residues" evidence="6">
    <location>
        <begin position="658"/>
        <end position="667"/>
    </location>
</feature>
<dbReference type="SUPFAM" id="SSF48371">
    <property type="entry name" value="ARM repeat"/>
    <property type="match status" value="1"/>
</dbReference>
<dbReference type="Pfam" id="PF12348">
    <property type="entry name" value="CLASP_N"/>
    <property type="match status" value="1"/>
</dbReference>
<dbReference type="KEGG" id="ker:91102339"/>
<dbReference type="PANTHER" id="PTHR21567">
    <property type="entry name" value="CLASP"/>
    <property type="match status" value="1"/>
</dbReference>
<keyword evidence="4" id="KW-0493">Microtubule</keyword>
<dbReference type="Proteomes" id="UP001358614">
    <property type="component" value="Chromosome 1"/>
</dbReference>
<name>A0AAX4KHG2_9TREE</name>
<evidence type="ECO:0000256" key="5">
    <source>
        <dbReference type="ARBA" id="ARBA00022776"/>
    </source>
</evidence>
<dbReference type="GO" id="GO:0051301">
    <property type="term" value="P:cell division"/>
    <property type="evidence" value="ECO:0007669"/>
    <property type="project" value="UniProtKB-KW"/>
</dbReference>
<reference evidence="8 9" key="1">
    <citation type="submission" date="2024-01" db="EMBL/GenBank/DDBJ databases">
        <title>Comparative genomics of Cryptococcus and Kwoniella reveals pathogenesis evolution and contrasting modes of karyotype evolution via chromosome fusion or intercentromeric recombination.</title>
        <authorList>
            <person name="Coelho M.A."/>
            <person name="David-Palma M."/>
            <person name="Shea T."/>
            <person name="Bowers K."/>
            <person name="McGinley-Smith S."/>
            <person name="Mohammad A.W."/>
            <person name="Gnirke A."/>
            <person name="Yurkov A.M."/>
            <person name="Nowrousian M."/>
            <person name="Sun S."/>
            <person name="Cuomo C.A."/>
            <person name="Heitman J."/>
        </authorList>
    </citation>
    <scope>NUCLEOTIDE SEQUENCE [LARGE SCALE GENOMIC DNA]</scope>
    <source>
        <strain evidence="8 9">PYCC6329</strain>
    </source>
</reference>
<comment type="similarity">
    <text evidence="2">Belongs to the CLASP family.</text>
</comment>
<feature type="region of interest" description="Disordered" evidence="6">
    <location>
        <begin position="590"/>
        <end position="792"/>
    </location>
</feature>
<dbReference type="GO" id="GO:0005876">
    <property type="term" value="C:spindle microtubule"/>
    <property type="evidence" value="ECO:0007669"/>
    <property type="project" value="TreeGrafter"/>
</dbReference>
<dbReference type="GO" id="GO:0005815">
    <property type="term" value="C:microtubule organizing center"/>
    <property type="evidence" value="ECO:0007669"/>
    <property type="project" value="TreeGrafter"/>
</dbReference>
<evidence type="ECO:0000256" key="6">
    <source>
        <dbReference type="SAM" id="MobiDB-lite"/>
    </source>
</evidence>
<dbReference type="AlphaFoldDB" id="A0AAX4KHG2"/>
<dbReference type="SMART" id="SM01349">
    <property type="entry name" value="TOG"/>
    <property type="match status" value="2"/>
</dbReference>
<dbReference type="GO" id="GO:0008017">
    <property type="term" value="F:microtubule binding"/>
    <property type="evidence" value="ECO:0007669"/>
    <property type="project" value="TreeGrafter"/>
</dbReference>
<evidence type="ECO:0000313" key="9">
    <source>
        <dbReference type="Proteomes" id="UP001358614"/>
    </source>
</evidence>
<dbReference type="InterPro" id="IPR011989">
    <property type="entry name" value="ARM-like"/>
</dbReference>
<evidence type="ECO:0000256" key="3">
    <source>
        <dbReference type="ARBA" id="ARBA00022618"/>
    </source>
</evidence>
<feature type="region of interest" description="Disordered" evidence="6">
    <location>
        <begin position="549"/>
        <end position="576"/>
    </location>
</feature>
<feature type="compositionally biased region" description="Polar residues" evidence="6">
    <location>
        <begin position="733"/>
        <end position="742"/>
    </location>
</feature>
<dbReference type="InterPro" id="IPR024395">
    <property type="entry name" value="CLASP_N_dom"/>
</dbReference>
<feature type="compositionally biased region" description="Polar residues" evidence="6">
    <location>
        <begin position="269"/>
        <end position="278"/>
    </location>
</feature>
<feature type="compositionally biased region" description="Low complexity" evidence="6">
    <location>
        <begin position="688"/>
        <end position="707"/>
    </location>
</feature>
<dbReference type="GO" id="GO:0090307">
    <property type="term" value="P:mitotic spindle assembly"/>
    <property type="evidence" value="ECO:0007669"/>
    <property type="project" value="TreeGrafter"/>
</dbReference>